<dbReference type="Pfam" id="PF13426">
    <property type="entry name" value="PAS_9"/>
    <property type="match status" value="1"/>
</dbReference>
<dbReference type="InterPro" id="IPR036097">
    <property type="entry name" value="HisK_dim/P_sf"/>
</dbReference>
<dbReference type="EC" id="2.7.13.3" evidence="3"/>
<dbReference type="EMBL" id="JAEPBG010000008">
    <property type="protein sequence ID" value="MBK4736615.1"/>
    <property type="molecule type" value="Genomic_DNA"/>
</dbReference>
<evidence type="ECO:0000259" key="8">
    <source>
        <dbReference type="PROSITE" id="PS50112"/>
    </source>
</evidence>
<evidence type="ECO:0000313" key="10">
    <source>
        <dbReference type="EMBL" id="MBK4736615.1"/>
    </source>
</evidence>
<dbReference type="PANTHER" id="PTHR43047">
    <property type="entry name" value="TWO-COMPONENT HISTIDINE PROTEIN KINASE"/>
    <property type="match status" value="1"/>
</dbReference>
<dbReference type="PANTHER" id="PTHR43047:SF72">
    <property type="entry name" value="OSMOSENSING HISTIDINE PROTEIN KINASE SLN1"/>
    <property type="match status" value="1"/>
</dbReference>
<dbReference type="SUPFAM" id="SSF55781">
    <property type="entry name" value="GAF domain-like"/>
    <property type="match status" value="1"/>
</dbReference>
<proteinExistence type="predicted"/>
<dbReference type="SMART" id="SM00091">
    <property type="entry name" value="PAS"/>
    <property type="match status" value="1"/>
</dbReference>
<comment type="catalytic activity">
    <reaction evidence="1">
        <text>ATP + protein L-histidine = ADP + protein N-phospho-L-histidine.</text>
        <dbReference type="EC" id="2.7.13.3"/>
    </reaction>
</comment>
<dbReference type="GO" id="GO:0005886">
    <property type="term" value="C:plasma membrane"/>
    <property type="evidence" value="ECO:0007669"/>
    <property type="project" value="UniProtKB-SubCell"/>
</dbReference>
<protein>
    <recommendedName>
        <fullName evidence="3">histidine kinase</fullName>
        <ecNumber evidence="3">2.7.13.3</ecNumber>
    </recommendedName>
</protein>
<dbReference type="PROSITE" id="PS50109">
    <property type="entry name" value="HIS_KIN"/>
    <property type="match status" value="1"/>
</dbReference>
<dbReference type="Pfam" id="PF01590">
    <property type="entry name" value="GAF"/>
    <property type="match status" value="1"/>
</dbReference>
<dbReference type="CDD" id="cd00130">
    <property type="entry name" value="PAS"/>
    <property type="match status" value="1"/>
</dbReference>
<keyword evidence="11" id="KW-1185">Reference proteome</keyword>
<dbReference type="CDD" id="cd00082">
    <property type="entry name" value="HisKA"/>
    <property type="match status" value="1"/>
</dbReference>
<dbReference type="PROSITE" id="PS50112">
    <property type="entry name" value="PAS"/>
    <property type="match status" value="1"/>
</dbReference>
<reference evidence="10" key="1">
    <citation type="submission" date="2021-01" db="EMBL/GenBank/DDBJ databases">
        <title>Genome sequence of strain Noviherbaspirillum sp. DKR-6.</title>
        <authorList>
            <person name="Chaudhary D.K."/>
        </authorList>
    </citation>
    <scope>NUCLEOTIDE SEQUENCE</scope>
    <source>
        <strain evidence="10">DKR-6</strain>
    </source>
</reference>
<accession>A0A934W7P4</accession>
<dbReference type="InterPro" id="IPR036890">
    <property type="entry name" value="HATPase_C_sf"/>
</dbReference>
<dbReference type="PRINTS" id="PR00344">
    <property type="entry name" value="BCTRLSENSOR"/>
</dbReference>
<gene>
    <name evidence="10" type="ORF">JJB74_18475</name>
</gene>
<dbReference type="Gene3D" id="3.30.450.40">
    <property type="match status" value="1"/>
</dbReference>
<feature type="domain" description="PAC" evidence="9">
    <location>
        <begin position="501"/>
        <end position="548"/>
    </location>
</feature>
<organism evidence="10 11">
    <name type="scientific">Noviherbaspirillum pedocola</name>
    <dbReference type="NCBI Taxonomy" id="2801341"/>
    <lineage>
        <taxon>Bacteria</taxon>
        <taxon>Pseudomonadati</taxon>
        <taxon>Pseudomonadota</taxon>
        <taxon>Betaproteobacteria</taxon>
        <taxon>Burkholderiales</taxon>
        <taxon>Oxalobacteraceae</taxon>
        <taxon>Noviherbaspirillum</taxon>
    </lineage>
</organism>
<dbReference type="AlphaFoldDB" id="A0A934W7P4"/>
<dbReference type="InterPro" id="IPR003661">
    <property type="entry name" value="HisK_dim/P_dom"/>
</dbReference>
<dbReference type="SMART" id="SM00387">
    <property type="entry name" value="HATPase_c"/>
    <property type="match status" value="1"/>
</dbReference>
<keyword evidence="6" id="KW-0418">Kinase</keyword>
<evidence type="ECO:0000259" key="9">
    <source>
        <dbReference type="PROSITE" id="PS50113"/>
    </source>
</evidence>
<evidence type="ECO:0000256" key="4">
    <source>
        <dbReference type="ARBA" id="ARBA00022553"/>
    </source>
</evidence>
<evidence type="ECO:0000256" key="3">
    <source>
        <dbReference type="ARBA" id="ARBA00012438"/>
    </source>
</evidence>
<dbReference type="InterPro" id="IPR005467">
    <property type="entry name" value="His_kinase_dom"/>
</dbReference>
<dbReference type="Pfam" id="PF02518">
    <property type="entry name" value="HATPase_c"/>
    <property type="match status" value="1"/>
</dbReference>
<dbReference type="GO" id="GO:0009927">
    <property type="term" value="F:histidine phosphotransfer kinase activity"/>
    <property type="evidence" value="ECO:0007669"/>
    <property type="project" value="TreeGrafter"/>
</dbReference>
<evidence type="ECO:0000313" key="11">
    <source>
        <dbReference type="Proteomes" id="UP000622890"/>
    </source>
</evidence>
<evidence type="ECO:0000256" key="6">
    <source>
        <dbReference type="ARBA" id="ARBA00022777"/>
    </source>
</evidence>
<keyword evidence="4" id="KW-0597">Phosphoprotein</keyword>
<comment type="caution">
    <text evidence="10">The sequence shown here is derived from an EMBL/GenBank/DDBJ whole genome shotgun (WGS) entry which is preliminary data.</text>
</comment>
<dbReference type="InterPro" id="IPR003594">
    <property type="entry name" value="HATPase_dom"/>
</dbReference>
<sequence>MTSIHDEIRLRLGLVPNFFRLAPQSPDTAMTLWQSACSNYLDNPLPSLFKERLFVWLSRFCEVRYCIARHLAYMIGLGRIAGDASCQPQSIEDMMRLLQRPVPRNEALRAHVSYCAGLRPDSACMPVPDSKDEQSIFACATHVFLRSSSQSECLDALHRALGATRLEYLLLLLNFVHAEHDWSMAHPGLVFDDDVIQLLTTHRALSRCLLDDPEVGAGRTDQSHLAELSSQCEEKRKTIRESEGRLAQELHNSRLLHDISNELICEQDITALHHKLVEAASSLMRSPCASMQELFTNPNGVGELKLLSHKGFIPEAAAFWDRVHIDSGSSCGVALASGKRIVVPDVERCEFMAGTEDLHIYLETGIHSVQTTPLFSRGGTLVGAISTHWHTPHMPSDHELELFDILARQAADLIERTKAEDALRSSEARCRRALQPQNIGVIFFDTEGRITEANDAFLSMSGYSREELTAHGMHWNQMTPPEWKETTEHAMQELWTRGSSMPYEKEYVRKDGSRWWALLGATQLSESEGVKFIIDITKRKQAEQALRNADQRKDEFLATLAHELRNPLAPISNAMHLLRRPDGRRTADKLMEIVDRQVRQIVHLVDDLLDISRITNGKIALKKTPVALSDVVRNAVDTSGPLIEQAGHRLSMLLPADEIVLEADALRLTQVLTNLLSNAAKYTNHSGHIWLTAAQADDRVSITVRDDGIGIPQDQLTWIFDPFAQAHRDTFRSQGGLGIGLCMVRRLVEMHGGTVEAHSDGPGRGSEFVVHLPLADGDMAA</sequence>
<dbReference type="SMART" id="SM00388">
    <property type="entry name" value="HisKA"/>
    <property type="match status" value="1"/>
</dbReference>
<dbReference type="FunFam" id="3.30.565.10:FF:000006">
    <property type="entry name" value="Sensor histidine kinase WalK"/>
    <property type="match status" value="1"/>
</dbReference>
<dbReference type="InterPro" id="IPR004358">
    <property type="entry name" value="Sig_transdc_His_kin-like_C"/>
</dbReference>
<dbReference type="SUPFAM" id="SSF55874">
    <property type="entry name" value="ATPase domain of HSP90 chaperone/DNA topoisomerase II/histidine kinase"/>
    <property type="match status" value="1"/>
</dbReference>
<dbReference type="SUPFAM" id="SSF47384">
    <property type="entry name" value="Homodimeric domain of signal transducing histidine kinase"/>
    <property type="match status" value="1"/>
</dbReference>
<dbReference type="RefSeq" id="WP_200594224.1">
    <property type="nucleotide sequence ID" value="NZ_JAEPBG010000008.1"/>
</dbReference>
<evidence type="ECO:0000256" key="2">
    <source>
        <dbReference type="ARBA" id="ARBA00004429"/>
    </source>
</evidence>
<dbReference type="Proteomes" id="UP000622890">
    <property type="component" value="Unassembled WGS sequence"/>
</dbReference>
<dbReference type="InterPro" id="IPR000700">
    <property type="entry name" value="PAS-assoc_C"/>
</dbReference>
<feature type="domain" description="Histidine kinase" evidence="7">
    <location>
        <begin position="559"/>
        <end position="776"/>
    </location>
</feature>
<name>A0A934W7P4_9BURK</name>
<dbReference type="Gene3D" id="1.10.287.130">
    <property type="match status" value="1"/>
</dbReference>
<dbReference type="PROSITE" id="PS50113">
    <property type="entry name" value="PAC"/>
    <property type="match status" value="1"/>
</dbReference>
<keyword evidence="5" id="KW-0808">Transferase</keyword>
<dbReference type="InterPro" id="IPR000014">
    <property type="entry name" value="PAS"/>
</dbReference>
<dbReference type="NCBIfam" id="TIGR00229">
    <property type="entry name" value="sensory_box"/>
    <property type="match status" value="1"/>
</dbReference>
<dbReference type="InterPro" id="IPR029032">
    <property type="entry name" value="AhpD-like"/>
</dbReference>
<evidence type="ECO:0000259" key="7">
    <source>
        <dbReference type="PROSITE" id="PS50109"/>
    </source>
</evidence>
<feature type="domain" description="PAS" evidence="8">
    <location>
        <begin position="426"/>
        <end position="498"/>
    </location>
</feature>
<dbReference type="InterPro" id="IPR003018">
    <property type="entry name" value="GAF"/>
</dbReference>
<comment type="subcellular location">
    <subcellularLocation>
        <location evidence="2">Cell inner membrane</location>
        <topology evidence="2">Multi-pass membrane protein</topology>
    </subcellularLocation>
</comment>
<dbReference type="GO" id="GO:0000155">
    <property type="term" value="F:phosphorelay sensor kinase activity"/>
    <property type="evidence" value="ECO:0007669"/>
    <property type="project" value="InterPro"/>
</dbReference>
<dbReference type="InterPro" id="IPR035965">
    <property type="entry name" value="PAS-like_dom_sf"/>
</dbReference>
<dbReference type="SUPFAM" id="SSF69118">
    <property type="entry name" value="AhpD-like"/>
    <property type="match status" value="1"/>
</dbReference>
<dbReference type="Gene3D" id="3.30.450.20">
    <property type="entry name" value="PAS domain"/>
    <property type="match status" value="1"/>
</dbReference>
<dbReference type="Gene3D" id="3.30.565.10">
    <property type="entry name" value="Histidine kinase-like ATPase, C-terminal domain"/>
    <property type="match status" value="1"/>
</dbReference>
<evidence type="ECO:0000256" key="5">
    <source>
        <dbReference type="ARBA" id="ARBA00022679"/>
    </source>
</evidence>
<evidence type="ECO:0000256" key="1">
    <source>
        <dbReference type="ARBA" id="ARBA00000085"/>
    </source>
</evidence>
<dbReference type="Pfam" id="PF00512">
    <property type="entry name" value="HisKA"/>
    <property type="match status" value="1"/>
</dbReference>
<dbReference type="InterPro" id="IPR029016">
    <property type="entry name" value="GAF-like_dom_sf"/>
</dbReference>
<dbReference type="SUPFAM" id="SSF55785">
    <property type="entry name" value="PYP-like sensor domain (PAS domain)"/>
    <property type="match status" value="1"/>
</dbReference>